<evidence type="ECO:0000256" key="2">
    <source>
        <dbReference type="ARBA" id="ARBA00008016"/>
    </source>
</evidence>
<dbReference type="InterPro" id="IPR042174">
    <property type="entry name" value="RecF_2"/>
</dbReference>
<dbReference type="NCBIfam" id="TIGR00611">
    <property type="entry name" value="recf"/>
    <property type="match status" value="1"/>
</dbReference>
<comment type="similarity">
    <text evidence="2 9 10">Belongs to the RecF family.</text>
</comment>
<evidence type="ECO:0000259" key="12">
    <source>
        <dbReference type="SMART" id="SM00382"/>
    </source>
</evidence>
<evidence type="ECO:0000313" key="13">
    <source>
        <dbReference type="EMBL" id="MBP5858057.1"/>
    </source>
</evidence>
<feature type="region of interest" description="Disordered" evidence="11">
    <location>
        <begin position="63"/>
        <end position="95"/>
    </location>
</feature>
<evidence type="ECO:0000256" key="6">
    <source>
        <dbReference type="ARBA" id="ARBA00022741"/>
    </source>
</evidence>
<comment type="function">
    <text evidence="9 10">The RecF protein is involved in DNA metabolism; it is required for DNA replication and normal SOS inducibility. RecF binds preferentially to single-stranded, linear DNA. It also seems to bind ATP.</text>
</comment>
<evidence type="ECO:0000313" key="14">
    <source>
        <dbReference type="Proteomes" id="UP000672602"/>
    </source>
</evidence>
<dbReference type="Gene3D" id="3.40.50.300">
    <property type="entry name" value="P-loop containing nucleotide triphosphate hydrolases"/>
    <property type="match status" value="1"/>
</dbReference>
<name>A0A8J7V3K6_9PROT</name>
<keyword evidence="6 9" id="KW-0547">Nucleotide-binding</keyword>
<keyword evidence="9 10" id="KW-0742">SOS response</keyword>
<comment type="caution">
    <text evidence="13">The sequence shown here is derived from an EMBL/GenBank/DDBJ whole genome shotgun (WGS) entry which is preliminary data.</text>
</comment>
<dbReference type="PROSITE" id="PS00618">
    <property type="entry name" value="RECF_2"/>
    <property type="match status" value="1"/>
</dbReference>
<dbReference type="GO" id="GO:0003697">
    <property type="term" value="F:single-stranded DNA binding"/>
    <property type="evidence" value="ECO:0007669"/>
    <property type="project" value="UniProtKB-UniRule"/>
</dbReference>
<dbReference type="GO" id="GO:0000731">
    <property type="term" value="P:DNA synthesis involved in DNA repair"/>
    <property type="evidence" value="ECO:0007669"/>
    <property type="project" value="TreeGrafter"/>
</dbReference>
<dbReference type="GO" id="GO:0005737">
    <property type="term" value="C:cytoplasm"/>
    <property type="evidence" value="ECO:0007669"/>
    <property type="project" value="UniProtKB-SubCell"/>
</dbReference>
<keyword evidence="9 10" id="KW-0234">DNA repair</keyword>
<dbReference type="Gene3D" id="1.20.1050.90">
    <property type="entry name" value="RecF/RecN/SMC, N-terminal domain"/>
    <property type="match status" value="1"/>
</dbReference>
<keyword evidence="14" id="KW-1185">Reference proteome</keyword>
<gene>
    <name evidence="9 13" type="primary">recF</name>
    <name evidence="13" type="ORF">KAJ83_13645</name>
</gene>
<evidence type="ECO:0000256" key="9">
    <source>
        <dbReference type="HAMAP-Rule" id="MF_00365"/>
    </source>
</evidence>
<evidence type="ECO:0000256" key="8">
    <source>
        <dbReference type="ARBA" id="ARBA00023125"/>
    </source>
</evidence>
<evidence type="ECO:0000256" key="3">
    <source>
        <dbReference type="ARBA" id="ARBA00020170"/>
    </source>
</evidence>
<dbReference type="SUPFAM" id="SSF52540">
    <property type="entry name" value="P-loop containing nucleoside triphosphate hydrolases"/>
    <property type="match status" value="1"/>
</dbReference>
<comment type="subcellular location">
    <subcellularLocation>
        <location evidence="1 9 10">Cytoplasm</location>
    </subcellularLocation>
</comment>
<dbReference type="SMART" id="SM00382">
    <property type="entry name" value="AAA"/>
    <property type="match status" value="1"/>
</dbReference>
<evidence type="ECO:0000256" key="4">
    <source>
        <dbReference type="ARBA" id="ARBA00022490"/>
    </source>
</evidence>
<dbReference type="GO" id="GO:0009432">
    <property type="term" value="P:SOS response"/>
    <property type="evidence" value="ECO:0007669"/>
    <property type="project" value="UniProtKB-UniRule"/>
</dbReference>
<dbReference type="GO" id="GO:0005524">
    <property type="term" value="F:ATP binding"/>
    <property type="evidence" value="ECO:0007669"/>
    <property type="project" value="UniProtKB-UniRule"/>
</dbReference>
<keyword evidence="4 9" id="KW-0963">Cytoplasm</keyword>
<dbReference type="PANTHER" id="PTHR32182">
    <property type="entry name" value="DNA REPLICATION AND REPAIR PROTEIN RECF"/>
    <property type="match status" value="1"/>
</dbReference>
<keyword evidence="8 9" id="KW-0238">DNA-binding</keyword>
<dbReference type="GO" id="GO:0006302">
    <property type="term" value="P:double-strand break repair"/>
    <property type="evidence" value="ECO:0007669"/>
    <property type="project" value="TreeGrafter"/>
</dbReference>
<feature type="domain" description="AAA+ ATPase" evidence="12">
    <location>
        <begin position="32"/>
        <end position="394"/>
    </location>
</feature>
<evidence type="ECO:0000256" key="10">
    <source>
        <dbReference type="RuleBase" id="RU000578"/>
    </source>
</evidence>
<evidence type="ECO:0000256" key="5">
    <source>
        <dbReference type="ARBA" id="ARBA00022705"/>
    </source>
</evidence>
<evidence type="ECO:0000256" key="7">
    <source>
        <dbReference type="ARBA" id="ARBA00022840"/>
    </source>
</evidence>
<evidence type="ECO:0000256" key="11">
    <source>
        <dbReference type="SAM" id="MobiDB-lite"/>
    </source>
</evidence>
<keyword evidence="9 10" id="KW-0227">DNA damage</keyword>
<dbReference type="InterPro" id="IPR018078">
    <property type="entry name" value="DNA-binding_RecF_CS"/>
</dbReference>
<keyword evidence="7 9" id="KW-0067">ATP-binding</keyword>
<dbReference type="GO" id="GO:0006260">
    <property type="term" value="P:DNA replication"/>
    <property type="evidence" value="ECO:0007669"/>
    <property type="project" value="UniProtKB-UniRule"/>
</dbReference>
<dbReference type="InterPro" id="IPR003395">
    <property type="entry name" value="RecF/RecN/SMC_N"/>
</dbReference>
<protein>
    <recommendedName>
        <fullName evidence="3 9">DNA replication and repair protein RecF</fullName>
    </recommendedName>
</protein>
<evidence type="ECO:0000256" key="1">
    <source>
        <dbReference type="ARBA" id="ARBA00004496"/>
    </source>
</evidence>
<keyword evidence="5 9" id="KW-0235">DNA replication</keyword>
<dbReference type="EMBL" id="JAGMWN010000006">
    <property type="protein sequence ID" value="MBP5858057.1"/>
    <property type="molecule type" value="Genomic_DNA"/>
</dbReference>
<dbReference type="InterPro" id="IPR003593">
    <property type="entry name" value="AAA+_ATPase"/>
</dbReference>
<dbReference type="Pfam" id="PF02463">
    <property type="entry name" value="SMC_N"/>
    <property type="match status" value="1"/>
</dbReference>
<feature type="binding site" evidence="9">
    <location>
        <begin position="40"/>
        <end position="47"/>
    </location>
    <ligand>
        <name>ATP</name>
        <dbReference type="ChEBI" id="CHEBI:30616"/>
    </ligand>
</feature>
<dbReference type="InterPro" id="IPR027417">
    <property type="entry name" value="P-loop_NTPase"/>
</dbReference>
<dbReference type="HAMAP" id="MF_00365">
    <property type="entry name" value="RecF"/>
    <property type="match status" value="1"/>
</dbReference>
<proteinExistence type="inferred from homology"/>
<organism evidence="13 14">
    <name type="scientific">Marivibrio halodurans</name>
    <dbReference type="NCBI Taxonomy" id="2039722"/>
    <lineage>
        <taxon>Bacteria</taxon>
        <taxon>Pseudomonadati</taxon>
        <taxon>Pseudomonadota</taxon>
        <taxon>Alphaproteobacteria</taxon>
        <taxon>Rhodospirillales</taxon>
        <taxon>Rhodospirillaceae</taxon>
        <taxon>Marivibrio</taxon>
    </lineage>
</organism>
<accession>A0A8J7V3K6</accession>
<dbReference type="AlphaFoldDB" id="A0A8J7V3K6"/>
<dbReference type="PROSITE" id="PS00617">
    <property type="entry name" value="RECF_1"/>
    <property type="match status" value="1"/>
</dbReference>
<reference evidence="13" key="1">
    <citation type="submission" date="2021-04" db="EMBL/GenBank/DDBJ databases">
        <authorList>
            <person name="Zhang D.-C."/>
        </authorList>
    </citation>
    <scope>NUCLEOTIDE SEQUENCE</scope>
    <source>
        <strain evidence="13">CGMCC 1.15697</strain>
    </source>
</reference>
<dbReference type="InterPro" id="IPR001238">
    <property type="entry name" value="DNA-binding_RecF"/>
</dbReference>
<dbReference type="PANTHER" id="PTHR32182:SF0">
    <property type="entry name" value="DNA REPLICATION AND REPAIR PROTEIN RECF"/>
    <property type="match status" value="1"/>
</dbReference>
<sequence>MGSHRAAIVPAAVTRLRLTDFRNYTAAGLEPSGRPVVLTGPNGAGKTNLLEAVSLLAPGRGLRGVQVSEPDRRPAASAETRTASDVDGGGSEHGARKPWAIAARVAGPAGTVDIGTGRDPEAERRLVRVDGHPARNQQALAEHVAVVWLTPQMDRLFLDGGGARRRFLDRLILGFDPAHAGRVGAYEQAMRQRARLLKERGPGGADARWLDALEVQMVERGVAIAAARRDMADRLDRACRQAEGPFPAARVGLAGDLDDWLDGGSALAAEERFQERLRAARPRDAEAGGAGVGPHRSDLMVRHAAKGLPADQCSTGEQKALLIAIVLAHARLSGAETGTGPILLLDEVAAHLDGERRGALYRRLLDLGLQAWVTGTDRAIFEGLEGRADFFRVEAAAIRPDAAAR</sequence>
<dbReference type="Proteomes" id="UP000672602">
    <property type="component" value="Unassembled WGS sequence"/>
</dbReference>